<dbReference type="InterPro" id="IPR002871">
    <property type="entry name" value="NIF_FeS_clus_asmbl_NifU_N"/>
</dbReference>
<name>A0A255XVR8_9PROT</name>
<dbReference type="GO" id="GO:0005506">
    <property type="term" value="F:iron ion binding"/>
    <property type="evidence" value="ECO:0007669"/>
    <property type="project" value="InterPro"/>
</dbReference>
<dbReference type="SUPFAM" id="SSF82649">
    <property type="entry name" value="SufE/NifU"/>
    <property type="match status" value="1"/>
</dbReference>
<accession>A0A255XVR8</accession>
<evidence type="ECO:0000313" key="2">
    <source>
        <dbReference type="Proteomes" id="UP000216361"/>
    </source>
</evidence>
<dbReference type="AlphaFoldDB" id="A0A255XVR8"/>
<gene>
    <name evidence="1" type="ORF">CHR90_03470</name>
</gene>
<dbReference type="RefSeq" id="WP_094407584.1">
    <property type="nucleotide sequence ID" value="NZ_BMJZ01000007.1"/>
</dbReference>
<dbReference type="Gene3D" id="3.90.1010.10">
    <property type="match status" value="1"/>
</dbReference>
<dbReference type="GO" id="GO:0016226">
    <property type="term" value="P:iron-sulfur cluster assembly"/>
    <property type="evidence" value="ECO:0007669"/>
    <property type="project" value="InterPro"/>
</dbReference>
<reference evidence="1 2" key="1">
    <citation type="submission" date="2017-07" db="EMBL/GenBank/DDBJ databases">
        <title>Elstera cyanobacteriorum sp. nov., a novel bacterium isolated from cyanobacterial aggregates in a eutrophic lake.</title>
        <authorList>
            <person name="Cai H."/>
        </authorList>
    </citation>
    <scope>NUCLEOTIDE SEQUENCE [LARGE SCALE GENOMIC DNA]</scope>
    <source>
        <strain evidence="1 2">TH019</strain>
    </source>
</reference>
<protein>
    <submittedName>
        <fullName evidence="1">Uncharacterized protein</fullName>
    </submittedName>
</protein>
<dbReference type="EMBL" id="NOXS01000025">
    <property type="protein sequence ID" value="OYQ21002.1"/>
    <property type="molecule type" value="Genomic_DNA"/>
</dbReference>
<dbReference type="Proteomes" id="UP000216361">
    <property type="component" value="Unassembled WGS sequence"/>
</dbReference>
<organism evidence="1 2">
    <name type="scientific">Elstera cyanobacteriorum</name>
    <dbReference type="NCBI Taxonomy" id="2022747"/>
    <lineage>
        <taxon>Bacteria</taxon>
        <taxon>Pseudomonadati</taxon>
        <taxon>Pseudomonadota</taxon>
        <taxon>Alphaproteobacteria</taxon>
        <taxon>Rhodospirillales</taxon>
        <taxon>Rhodospirillaceae</taxon>
        <taxon>Elstera</taxon>
    </lineage>
</organism>
<proteinExistence type="predicted"/>
<keyword evidence="2" id="KW-1185">Reference proteome</keyword>
<sequence length="138" mass="14381">MAAALYSDAVVALAARKPERLAAPTVSAQRNNPLCGDRVTVDLAVADGVIQGVGGDVRGCALCCASLIAMIDDLPGRPLAALPERIETVRRALVATAIAPEDPLAPLLDKPVPRPRHRCVLLPWDALTDALSSLSTQA</sequence>
<dbReference type="OrthoDB" id="9804157at2"/>
<comment type="caution">
    <text evidence="1">The sequence shown here is derived from an EMBL/GenBank/DDBJ whole genome shotgun (WGS) entry which is preliminary data.</text>
</comment>
<dbReference type="GO" id="GO:0051536">
    <property type="term" value="F:iron-sulfur cluster binding"/>
    <property type="evidence" value="ECO:0007669"/>
    <property type="project" value="InterPro"/>
</dbReference>
<dbReference type="CDD" id="cd06664">
    <property type="entry name" value="IscU_like"/>
    <property type="match status" value="1"/>
</dbReference>
<evidence type="ECO:0000313" key="1">
    <source>
        <dbReference type="EMBL" id="OYQ21002.1"/>
    </source>
</evidence>